<dbReference type="EMBL" id="CP016908">
    <property type="protein sequence ID" value="APS00651.1"/>
    <property type="molecule type" value="Genomic_DNA"/>
</dbReference>
<dbReference type="Proteomes" id="UP000185544">
    <property type="component" value="Chromosome"/>
</dbReference>
<evidence type="ECO:0000313" key="2">
    <source>
        <dbReference type="Proteomes" id="UP000185544"/>
    </source>
</evidence>
<evidence type="ECO:0000313" key="1">
    <source>
        <dbReference type="EMBL" id="APS00651.1"/>
    </source>
</evidence>
<reference evidence="1 2" key="1">
    <citation type="submission" date="2016-08" db="EMBL/GenBank/DDBJ databases">
        <title>Identification and validation of antigenic proteins from Pajaroellobacter abortibovis using de-novo genome sequence assembly and reverse vaccinology.</title>
        <authorList>
            <person name="Welly B.T."/>
            <person name="Miller M.R."/>
            <person name="Stott J.L."/>
            <person name="Blanchard M.T."/>
            <person name="Islas-Trejo A.D."/>
            <person name="O'Rourke S.M."/>
            <person name="Young A.E."/>
            <person name="Medrano J.F."/>
            <person name="Van Eenennaam A.L."/>
        </authorList>
    </citation>
    <scope>NUCLEOTIDE SEQUENCE [LARGE SCALE GENOMIC DNA]</scope>
    <source>
        <strain evidence="1 2">BTF92-0548A/99-0131</strain>
    </source>
</reference>
<gene>
    <name evidence="1" type="ORF">BCY86_08175</name>
</gene>
<proteinExistence type="predicted"/>
<accession>A0A1L6MYJ8</accession>
<sequence>MDDIVSPVVWEPTGGIPSDRWVFFMFMREYGKSDERRNNVGVDLEALDFIEDLGCYISLCSSGIQLIRNRGTAVFM</sequence>
<keyword evidence="2" id="KW-1185">Reference proteome</keyword>
<dbReference type="AlphaFoldDB" id="A0A1L6MYJ8"/>
<dbReference type="KEGG" id="pabo:BCY86_08175"/>
<organism evidence="1 2">
    <name type="scientific">Pajaroellobacter abortibovis</name>
    <dbReference type="NCBI Taxonomy" id="1882918"/>
    <lineage>
        <taxon>Bacteria</taxon>
        <taxon>Pseudomonadati</taxon>
        <taxon>Myxococcota</taxon>
        <taxon>Polyangia</taxon>
        <taxon>Polyangiales</taxon>
        <taxon>Polyangiaceae</taxon>
    </lineage>
</organism>
<name>A0A1L6MYJ8_9BACT</name>
<protein>
    <submittedName>
        <fullName evidence="1">Uncharacterized protein</fullName>
    </submittedName>
</protein>